<dbReference type="EMBL" id="JWZX01000959">
    <property type="protein sequence ID" value="KOO35174.1"/>
    <property type="molecule type" value="Genomic_DNA"/>
</dbReference>
<evidence type="ECO:0000313" key="2">
    <source>
        <dbReference type="EMBL" id="KOO35174.1"/>
    </source>
</evidence>
<sequence>MRDDVQDFLRHADQSHHIYVHRWNDILWQSAAVQIFLPPNRVEMNRDFAYEHVTFGKINITVQLSSEMHDKNDSSSSTGSSRGKKRSAVTTKVSTRCITYGGLVLGERGNQSAAMARLRSLIQMPMCRETTAKRRQIRACLVSDFTGTRAILVGTVSNQGAHCSHREPRPFYCAGNATSGDYP</sequence>
<keyword evidence="3" id="KW-1185">Reference proteome</keyword>
<dbReference type="InterPro" id="IPR029044">
    <property type="entry name" value="Nucleotide-diphossugar_trans"/>
</dbReference>
<dbReference type="Proteomes" id="UP000037460">
    <property type="component" value="Unassembled WGS sequence"/>
</dbReference>
<name>A0A0M0K8N9_9EUKA</name>
<feature type="region of interest" description="Disordered" evidence="1">
    <location>
        <begin position="66"/>
        <end position="90"/>
    </location>
</feature>
<accession>A0A0M0K8N9</accession>
<dbReference type="AlphaFoldDB" id="A0A0M0K8N9"/>
<evidence type="ECO:0000256" key="1">
    <source>
        <dbReference type="SAM" id="MobiDB-lite"/>
    </source>
</evidence>
<feature type="non-terminal residue" evidence="2">
    <location>
        <position position="183"/>
    </location>
</feature>
<comment type="caution">
    <text evidence="2">The sequence shown here is derived from an EMBL/GenBank/DDBJ whole genome shotgun (WGS) entry which is preliminary data.</text>
</comment>
<dbReference type="Gene3D" id="3.90.550.10">
    <property type="entry name" value="Spore Coat Polysaccharide Biosynthesis Protein SpsA, Chain A"/>
    <property type="match status" value="1"/>
</dbReference>
<protein>
    <submittedName>
        <fullName evidence="2">Uncharacterized protein</fullName>
    </submittedName>
</protein>
<proteinExistence type="predicted"/>
<organism evidence="2 3">
    <name type="scientific">Chrysochromulina tobinii</name>
    <dbReference type="NCBI Taxonomy" id="1460289"/>
    <lineage>
        <taxon>Eukaryota</taxon>
        <taxon>Haptista</taxon>
        <taxon>Haptophyta</taxon>
        <taxon>Prymnesiophyceae</taxon>
        <taxon>Prymnesiales</taxon>
        <taxon>Chrysochromulinaceae</taxon>
        <taxon>Chrysochromulina</taxon>
    </lineage>
</organism>
<evidence type="ECO:0000313" key="3">
    <source>
        <dbReference type="Proteomes" id="UP000037460"/>
    </source>
</evidence>
<gene>
    <name evidence="2" type="ORF">Ctob_015804</name>
</gene>
<reference evidence="3" key="1">
    <citation type="journal article" date="2015" name="PLoS Genet.">
        <title>Genome Sequence and Transcriptome Analyses of Chrysochromulina tobin: Metabolic Tools for Enhanced Algal Fitness in the Prominent Order Prymnesiales (Haptophyceae).</title>
        <authorList>
            <person name="Hovde B.T."/>
            <person name="Deodato C.R."/>
            <person name="Hunsperger H.M."/>
            <person name="Ryken S.A."/>
            <person name="Yost W."/>
            <person name="Jha R.K."/>
            <person name="Patterson J."/>
            <person name="Monnat R.J. Jr."/>
            <person name="Barlow S.B."/>
            <person name="Starkenburg S.R."/>
            <person name="Cattolico R.A."/>
        </authorList>
    </citation>
    <scope>NUCLEOTIDE SEQUENCE</scope>
    <source>
        <strain evidence="3">CCMP291</strain>
    </source>
</reference>
<dbReference type="SUPFAM" id="SSF53448">
    <property type="entry name" value="Nucleotide-diphospho-sugar transferases"/>
    <property type="match status" value="1"/>
</dbReference>